<dbReference type="Pfam" id="PF07501">
    <property type="entry name" value="G5"/>
    <property type="match status" value="1"/>
</dbReference>
<dbReference type="InterPro" id="IPR036779">
    <property type="entry name" value="LysM_dom_sf"/>
</dbReference>
<feature type="domain" description="LysM" evidence="4">
    <location>
        <begin position="235"/>
        <end position="280"/>
    </location>
</feature>
<evidence type="ECO:0000256" key="1">
    <source>
        <dbReference type="ARBA" id="ARBA00022729"/>
    </source>
</evidence>
<dbReference type="PROSITE" id="PS51782">
    <property type="entry name" value="LYSM"/>
    <property type="match status" value="1"/>
</dbReference>
<dbReference type="SUPFAM" id="SSF51261">
    <property type="entry name" value="Duplicated hybrid motif"/>
    <property type="match status" value="1"/>
</dbReference>
<dbReference type="Gene3D" id="3.10.350.10">
    <property type="entry name" value="LysM domain"/>
    <property type="match status" value="1"/>
</dbReference>
<evidence type="ECO:0000313" key="6">
    <source>
        <dbReference type="Proteomes" id="UP001597178"/>
    </source>
</evidence>
<dbReference type="InterPro" id="IPR016047">
    <property type="entry name" value="M23ase_b-sheet_dom"/>
</dbReference>
<feature type="region of interest" description="Disordered" evidence="2">
    <location>
        <begin position="365"/>
        <end position="394"/>
    </location>
</feature>
<dbReference type="CDD" id="cd12797">
    <property type="entry name" value="M23_peptidase"/>
    <property type="match status" value="1"/>
</dbReference>
<keyword evidence="6" id="KW-1185">Reference proteome</keyword>
<dbReference type="Gene3D" id="2.70.70.10">
    <property type="entry name" value="Glucose Permease (Domain IIA)"/>
    <property type="match status" value="1"/>
</dbReference>
<feature type="domain" description="G5" evidence="3">
    <location>
        <begin position="287"/>
        <end position="367"/>
    </location>
</feature>
<dbReference type="PANTHER" id="PTHR21666:SF270">
    <property type="entry name" value="MUREIN HYDROLASE ACTIVATOR ENVC"/>
    <property type="match status" value="1"/>
</dbReference>
<dbReference type="EMBL" id="JBHTNH010000028">
    <property type="protein sequence ID" value="MFD1362669.1"/>
    <property type="molecule type" value="Genomic_DNA"/>
</dbReference>
<dbReference type="InterPro" id="IPR011098">
    <property type="entry name" value="G5_dom"/>
</dbReference>
<gene>
    <name evidence="5" type="ORF">ACFQ4A_13490</name>
</gene>
<dbReference type="Gene3D" id="2.20.230.10">
    <property type="entry name" value="Resuscitation-promoting factor rpfb"/>
    <property type="match status" value="1"/>
</dbReference>
<dbReference type="Proteomes" id="UP001597178">
    <property type="component" value="Unassembled WGS sequence"/>
</dbReference>
<comment type="caution">
    <text evidence="5">The sequence shown here is derived from an EMBL/GenBank/DDBJ whole genome shotgun (WGS) entry which is preliminary data.</text>
</comment>
<evidence type="ECO:0000256" key="2">
    <source>
        <dbReference type="SAM" id="MobiDB-lite"/>
    </source>
</evidence>
<evidence type="ECO:0000259" key="3">
    <source>
        <dbReference type="PROSITE" id="PS51109"/>
    </source>
</evidence>
<organism evidence="5 6">
    <name type="scientific">Lentibacillus salinarum</name>
    <dbReference type="NCBI Taxonomy" id="446820"/>
    <lineage>
        <taxon>Bacteria</taxon>
        <taxon>Bacillati</taxon>
        <taxon>Bacillota</taxon>
        <taxon>Bacilli</taxon>
        <taxon>Bacillales</taxon>
        <taxon>Bacillaceae</taxon>
        <taxon>Lentibacillus</taxon>
    </lineage>
</organism>
<evidence type="ECO:0000313" key="5">
    <source>
        <dbReference type="EMBL" id="MFD1362669.1"/>
    </source>
</evidence>
<dbReference type="InterPro" id="IPR050570">
    <property type="entry name" value="Cell_wall_metabolism_enzyme"/>
</dbReference>
<dbReference type="InterPro" id="IPR018392">
    <property type="entry name" value="LysM"/>
</dbReference>
<dbReference type="SUPFAM" id="SSF54106">
    <property type="entry name" value="LysM domain"/>
    <property type="match status" value="1"/>
</dbReference>
<dbReference type="PANTHER" id="PTHR21666">
    <property type="entry name" value="PEPTIDASE-RELATED"/>
    <property type="match status" value="1"/>
</dbReference>
<keyword evidence="1" id="KW-0732">Signal</keyword>
<name>A0ABW3ZWQ8_9BACI</name>
<proteinExistence type="predicted"/>
<sequence length="495" mass="54775">MLQVHKKTEKRATLRFGMLTKIGMMAGLALVVIGSPVYADDNETMEKIYHVYVDDDHIGKVDDKSVIEDLMTEKIDTAEDNDSDDNLMIREDVTFVSERVFNPSFDNDDVTEQLNNSLSIAAEAVELNMADQSVGYFKDREAAETALQQYKTNYADKDKLEQLSADEQENQPSVYKRQTLVNNEDDTKLEPGDTMLTSVTLSEDVSFAERDVPPSDILTVKDGLKRLEKGAQEKKVHHIEKGEVLGDIAGAYDMTIDELLDLNDGLTEDSVLQIDQELNVTDDEPFVDVLVEEEQMKEETIDYEKEVIESDDLYEGEKEVKQEGKQGKKIVHYTREKTNGQVTNKDVIDEKTTEEPVKEIVVKGTKTAPSRGTGSLGWPAAGGHVTSKMGERWGSTHKGIDISGTSNRTIQAADNGTVVSAGYDDGGYGNKVVINHNNGMKTVYAHLSSISVDPGQKVEKGSKIGVMGSTGNSTGVHLHFEVYQNGSRQNPQDHL</sequence>
<accession>A0ABW3ZWQ8</accession>
<dbReference type="SMART" id="SM00257">
    <property type="entry name" value="LysM"/>
    <property type="match status" value="1"/>
</dbReference>
<evidence type="ECO:0000259" key="4">
    <source>
        <dbReference type="PROSITE" id="PS51782"/>
    </source>
</evidence>
<dbReference type="Pfam" id="PF01551">
    <property type="entry name" value="Peptidase_M23"/>
    <property type="match status" value="1"/>
</dbReference>
<dbReference type="RefSeq" id="WP_382401449.1">
    <property type="nucleotide sequence ID" value="NZ_JBHTNH010000028.1"/>
</dbReference>
<dbReference type="PROSITE" id="PS51109">
    <property type="entry name" value="G5"/>
    <property type="match status" value="1"/>
</dbReference>
<dbReference type="SMART" id="SM01208">
    <property type="entry name" value="G5"/>
    <property type="match status" value="1"/>
</dbReference>
<dbReference type="Pfam" id="PF01476">
    <property type="entry name" value="LysM"/>
    <property type="match status" value="1"/>
</dbReference>
<reference evidence="6" key="1">
    <citation type="journal article" date="2019" name="Int. J. Syst. Evol. Microbiol.">
        <title>The Global Catalogue of Microorganisms (GCM) 10K type strain sequencing project: providing services to taxonomists for standard genome sequencing and annotation.</title>
        <authorList>
            <consortium name="The Broad Institute Genomics Platform"/>
            <consortium name="The Broad Institute Genome Sequencing Center for Infectious Disease"/>
            <person name="Wu L."/>
            <person name="Ma J."/>
        </authorList>
    </citation>
    <scope>NUCLEOTIDE SEQUENCE [LARGE SCALE GENOMIC DNA]</scope>
    <source>
        <strain evidence="6">CCUG 54822</strain>
    </source>
</reference>
<protein>
    <submittedName>
        <fullName evidence="5">Peptidoglycan DD-metalloendopeptidase family protein</fullName>
    </submittedName>
</protein>
<dbReference type="InterPro" id="IPR011055">
    <property type="entry name" value="Dup_hybrid_motif"/>
</dbReference>